<keyword evidence="1" id="KW-0732">Signal</keyword>
<sequence>MREAEPTTSPTMVVHVAYPESSDSSVTLLHDANAASSPSSPTAAVESKQPSDAITSPVLMAKGRKIKPFPDSAEVVEDKQPHLRMSTGSFTQSQQELLDQRRHTFCAMTADGRALLRRRSHDFTDYASMTLPHPNTAYLQARSKNHVHMRVYNKTDADDREISAHQAEGPAMVDVLCPSKRTVWRRGQPVCIEWKVLDESVEFVRIELMEQGSPATTTIAKEAPNNGFFTYLKVPWGMQSGPTYFLRISSTADPTRYMTTSFFQIGTAP</sequence>
<evidence type="ECO:0000313" key="5">
    <source>
        <dbReference type="Proteomes" id="UP000019132"/>
    </source>
</evidence>
<evidence type="ECO:0000313" key="4">
    <source>
        <dbReference type="EnsemblProtists" id="PYU1_T010684"/>
    </source>
</evidence>
<proteinExistence type="predicted"/>
<dbReference type="AlphaFoldDB" id="K3X0D5"/>
<reference evidence="5" key="2">
    <citation type="submission" date="2010-04" db="EMBL/GenBank/DDBJ databases">
        <authorList>
            <person name="Buell R."/>
            <person name="Hamilton J."/>
            <person name="Hostetler J."/>
        </authorList>
    </citation>
    <scope>NUCLEOTIDE SEQUENCE [LARGE SCALE GENOMIC DNA]</scope>
    <source>
        <strain evidence="5">DAOM:BR144</strain>
    </source>
</reference>
<dbReference type="EnsemblProtists" id="PYU1_T010684">
    <property type="protein sequence ID" value="PYU1_T010684"/>
    <property type="gene ID" value="PYU1_G010661"/>
</dbReference>
<dbReference type="VEuPathDB" id="FungiDB:PYU1_G010661"/>
<dbReference type="Pfam" id="PF10342">
    <property type="entry name" value="Kre9_KNH"/>
    <property type="match status" value="1"/>
</dbReference>
<dbReference type="HOGENOM" id="CLU_082583_0_0_1"/>
<protein>
    <recommendedName>
        <fullName evidence="3">Yeast cell wall synthesis Kre9/Knh1-like N-terminal domain-containing protein</fullName>
    </recommendedName>
</protein>
<dbReference type="eggNOG" id="ENOG502S2TU">
    <property type="taxonomic scope" value="Eukaryota"/>
</dbReference>
<evidence type="ECO:0000259" key="3">
    <source>
        <dbReference type="Pfam" id="PF10342"/>
    </source>
</evidence>
<reference evidence="5" key="1">
    <citation type="journal article" date="2010" name="Genome Biol.">
        <title>Genome sequence of the necrotrophic plant pathogen Pythium ultimum reveals original pathogenicity mechanisms and effector repertoire.</title>
        <authorList>
            <person name="Levesque C.A."/>
            <person name="Brouwer H."/>
            <person name="Cano L."/>
            <person name="Hamilton J.P."/>
            <person name="Holt C."/>
            <person name="Huitema E."/>
            <person name="Raffaele S."/>
            <person name="Robideau G.P."/>
            <person name="Thines M."/>
            <person name="Win J."/>
            <person name="Zerillo M.M."/>
            <person name="Beakes G.W."/>
            <person name="Boore J.L."/>
            <person name="Busam D."/>
            <person name="Dumas B."/>
            <person name="Ferriera S."/>
            <person name="Fuerstenberg S.I."/>
            <person name="Gachon C.M."/>
            <person name="Gaulin E."/>
            <person name="Govers F."/>
            <person name="Grenville-Briggs L."/>
            <person name="Horner N."/>
            <person name="Hostetler J."/>
            <person name="Jiang R.H."/>
            <person name="Johnson J."/>
            <person name="Krajaejun T."/>
            <person name="Lin H."/>
            <person name="Meijer H.J."/>
            <person name="Moore B."/>
            <person name="Morris P."/>
            <person name="Phuntmart V."/>
            <person name="Puiu D."/>
            <person name="Shetty J."/>
            <person name="Stajich J.E."/>
            <person name="Tripathy S."/>
            <person name="Wawra S."/>
            <person name="van West P."/>
            <person name="Whitty B.R."/>
            <person name="Coutinho P.M."/>
            <person name="Henrissat B."/>
            <person name="Martin F."/>
            <person name="Thomas P.D."/>
            <person name="Tyler B.M."/>
            <person name="De Vries R.P."/>
            <person name="Kamoun S."/>
            <person name="Yandell M."/>
            <person name="Tisserat N."/>
            <person name="Buell C.R."/>
        </authorList>
    </citation>
    <scope>NUCLEOTIDE SEQUENCE</scope>
    <source>
        <strain evidence="5">DAOM:BR144</strain>
    </source>
</reference>
<dbReference type="InterPro" id="IPR018466">
    <property type="entry name" value="Kre9/Knh1-like_N"/>
</dbReference>
<feature type="region of interest" description="Disordered" evidence="2">
    <location>
        <begin position="24"/>
        <end position="55"/>
    </location>
</feature>
<feature type="domain" description="Yeast cell wall synthesis Kre9/Knh1-like N-terminal" evidence="3">
    <location>
        <begin position="178"/>
        <end position="265"/>
    </location>
</feature>
<accession>K3X0D5</accession>
<dbReference type="InParanoid" id="K3X0D5"/>
<dbReference type="Proteomes" id="UP000019132">
    <property type="component" value="Unassembled WGS sequence"/>
</dbReference>
<evidence type="ECO:0000256" key="2">
    <source>
        <dbReference type="SAM" id="MobiDB-lite"/>
    </source>
</evidence>
<keyword evidence="5" id="KW-1185">Reference proteome</keyword>
<name>K3X0D5_GLOUD</name>
<evidence type="ECO:0000256" key="1">
    <source>
        <dbReference type="ARBA" id="ARBA00022729"/>
    </source>
</evidence>
<reference evidence="4" key="3">
    <citation type="submission" date="2015-02" db="UniProtKB">
        <authorList>
            <consortium name="EnsemblProtists"/>
        </authorList>
    </citation>
    <scope>IDENTIFICATION</scope>
    <source>
        <strain evidence="4">DAOM BR144</strain>
    </source>
</reference>
<dbReference type="OMA" id="SECHEKG"/>
<organism evidence="4 5">
    <name type="scientific">Globisporangium ultimum (strain ATCC 200006 / CBS 805.95 / DAOM BR144)</name>
    <name type="common">Pythium ultimum</name>
    <dbReference type="NCBI Taxonomy" id="431595"/>
    <lineage>
        <taxon>Eukaryota</taxon>
        <taxon>Sar</taxon>
        <taxon>Stramenopiles</taxon>
        <taxon>Oomycota</taxon>
        <taxon>Peronosporomycetes</taxon>
        <taxon>Pythiales</taxon>
        <taxon>Pythiaceae</taxon>
        <taxon>Globisporangium</taxon>
    </lineage>
</organism>
<dbReference type="EMBL" id="GL376592">
    <property type="status" value="NOT_ANNOTATED_CDS"/>
    <property type="molecule type" value="Genomic_DNA"/>
</dbReference>
<feature type="compositionally biased region" description="Low complexity" evidence="2">
    <location>
        <begin position="32"/>
        <end position="47"/>
    </location>
</feature>